<dbReference type="GO" id="GO:0006261">
    <property type="term" value="P:DNA-templated DNA replication"/>
    <property type="evidence" value="ECO:0007669"/>
    <property type="project" value="TreeGrafter"/>
</dbReference>
<evidence type="ECO:0000256" key="5">
    <source>
        <dbReference type="ARBA" id="ARBA00022705"/>
    </source>
</evidence>
<keyword evidence="4" id="KW-0548">Nucleotidyltransferase</keyword>
<dbReference type="Gene3D" id="1.20.272.10">
    <property type="match status" value="1"/>
</dbReference>
<accession>A0A1F5P4A7</accession>
<dbReference type="Pfam" id="PF06144">
    <property type="entry name" value="DNA_pol3_delta"/>
    <property type="match status" value="1"/>
</dbReference>
<dbReference type="EMBL" id="MFEN01000011">
    <property type="protein sequence ID" value="OGE84450.1"/>
    <property type="molecule type" value="Genomic_DNA"/>
</dbReference>
<evidence type="ECO:0000256" key="8">
    <source>
        <dbReference type="ARBA" id="ARBA00049244"/>
    </source>
</evidence>
<feature type="domain" description="DNA polymerase III delta N-terminal" evidence="9">
    <location>
        <begin position="3"/>
        <end position="116"/>
    </location>
</feature>
<dbReference type="InterPro" id="IPR008921">
    <property type="entry name" value="DNA_pol3_clamp-load_cplx_C"/>
</dbReference>
<organism evidence="11 12">
    <name type="scientific">Candidatus Doudnabacteria bacterium RIFCSPHIGHO2_01_FULL_49_9</name>
    <dbReference type="NCBI Taxonomy" id="1817827"/>
    <lineage>
        <taxon>Bacteria</taxon>
        <taxon>Candidatus Doudnaibacteriota</taxon>
    </lineage>
</organism>
<dbReference type="GO" id="GO:0003887">
    <property type="term" value="F:DNA-directed DNA polymerase activity"/>
    <property type="evidence" value="ECO:0007669"/>
    <property type="project" value="UniProtKB-KW"/>
</dbReference>
<dbReference type="InterPro" id="IPR027417">
    <property type="entry name" value="P-loop_NTPase"/>
</dbReference>
<dbReference type="PANTHER" id="PTHR34388:SF1">
    <property type="entry name" value="DNA POLYMERASE III SUBUNIT DELTA"/>
    <property type="match status" value="1"/>
</dbReference>
<proteinExistence type="inferred from homology"/>
<dbReference type="NCBIfam" id="TIGR01128">
    <property type="entry name" value="holA"/>
    <property type="match status" value="1"/>
</dbReference>
<evidence type="ECO:0000313" key="12">
    <source>
        <dbReference type="Proteomes" id="UP000176339"/>
    </source>
</evidence>
<keyword evidence="5" id="KW-0235">DNA replication</keyword>
<dbReference type="InterPro" id="IPR048466">
    <property type="entry name" value="DNA_pol3_delta-like_C"/>
</dbReference>
<dbReference type="Pfam" id="PF21694">
    <property type="entry name" value="DNA_pol3_delta_C"/>
    <property type="match status" value="1"/>
</dbReference>
<dbReference type="EC" id="2.7.7.7" evidence="1"/>
<evidence type="ECO:0000256" key="1">
    <source>
        <dbReference type="ARBA" id="ARBA00012417"/>
    </source>
</evidence>
<name>A0A1F5P4A7_9BACT</name>
<dbReference type="InterPro" id="IPR010372">
    <property type="entry name" value="DNA_pol3_delta_N"/>
</dbReference>
<dbReference type="InterPro" id="IPR005790">
    <property type="entry name" value="DNA_polIII_delta"/>
</dbReference>
<evidence type="ECO:0000256" key="7">
    <source>
        <dbReference type="ARBA" id="ARBA00034754"/>
    </source>
</evidence>
<protein>
    <recommendedName>
        <fullName evidence="2">DNA polymerase III subunit delta</fullName>
        <ecNumber evidence="1">2.7.7.7</ecNumber>
    </recommendedName>
</protein>
<feature type="domain" description="DNA polymerase III delta subunit-like C-terminal" evidence="10">
    <location>
        <begin position="212"/>
        <end position="334"/>
    </location>
</feature>
<sequence>MIYFYYGSDTFTLSRELKNLKQNFPGMVEEIEIGDFSDIDLKTRLTEVLQSQGLFSQDKLVFLKNFLGRIKDFPKSEEYLSNVIKNPSAAGLVFEQTDRFDKRLKFFKALQKSAEMRQFDIPTGPALEKWVENYLVYTGFKIEPLALREFVRLTSPEAVEENLYDLWQVANELEKLMLYHTPSSSPPYQGGELVGVISLADVLAIVRPNVSQNVFALTNLFAEGRAAEAQRYLEILIGPGPAADLKSQSIQIIGALAMQIRSLLLVKDLERETPAKIAHALGWKEGRVWINQKLARKFSVEKLAAMMADLRALDLRLKTSEEPPKLLLSLFLQKARAS</sequence>
<keyword evidence="3" id="KW-0808">Transferase</keyword>
<evidence type="ECO:0000259" key="9">
    <source>
        <dbReference type="Pfam" id="PF06144"/>
    </source>
</evidence>
<comment type="similarity">
    <text evidence="7">Belongs to the DNA polymerase HolA subunit family.</text>
</comment>
<comment type="caution">
    <text evidence="11">The sequence shown here is derived from an EMBL/GenBank/DDBJ whole genome shotgun (WGS) entry which is preliminary data.</text>
</comment>
<dbReference type="GO" id="GO:0009360">
    <property type="term" value="C:DNA polymerase III complex"/>
    <property type="evidence" value="ECO:0007669"/>
    <property type="project" value="InterPro"/>
</dbReference>
<comment type="catalytic activity">
    <reaction evidence="8">
        <text>DNA(n) + a 2'-deoxyribonucleoside 5'-triphosphate = DNA(n+1) + diphosphate</text>
        <dbReference type="Rhea" id="RHEA:22508"/>
        <dbReference type="Rhea" id="RHEA-COMP:17339"/>
        <dbReference type="Rhea" id="RHEA-COMP:17340"/>
        <dbReference type="ChEBI" id="CHEBI:33019"/>
        <dbReference type="ChEBI" id="CHEBI:61560"/>
        <dbReference type="ChEBI" id="CHEBI:173112"/>
        <dbReference type="EC" id="2.7.7.7"/>
    </reaction>
</comment>
<dbReference type="Gene3D" id="3.40.50.300">
    <property type="entry name" value="P-loop containing nucleotide triphosphate hydrolases"/>
    <property type="match status" value="1"/>
</dbReference>
<dbReference type="AlphaFoldDB" id="A0A1F5P4A7"/>
<dbReference type="Proteomes" id="UP000176339">
    <property type="component" value="Unassembled WGS sequence"/>
</dbReference>
<dbReference type="Gene3D" id="1.10.8.60">
    <property type="match status" value="1"/>
</dbReference>
<evidence type="ECO:0000256" key="4">
    <source>
        <dbReference type="ARBA" id="ARBA00022695"/>
    </source>
</evidence>
<dbReference type="SUPFAM" id="SSF52540">
    <property type="entry name" value="P-loop containing nucleoside triphosphate hydrolases"/>
    <property type="match status" value="1"/>
</dbReference>
<keyword evidence="6" id="KW-0239">DNA-directed DNA polymerase</keyword>
<reference evidence="11 12" key="1">
    <citation type="journal article" date="2016" name="Nat. Commun.">
        <title>Thousands of microbial genomes shed light on interconnected biogeochemical processes in an aquifer system.</title>
        <authorList>
            <person name="Anantharaman K."/>
            <person name="Brown C.T."/>
            <person name="Hug L.A."/>
            <person name="Sharon I."/>
            <person name="Castelle C.J."/>
            <person name="Probst A.J."/>
            <person name="Thomas B.C."/>
            <person name="Singh A."/>
            <person name="Wilkins M.J."/>
            <person name="Karaoz U."/>
            <person name="Brodie E.L."/>
            <person name="Williams K.H."/>
            <person name="Hubbard S.S."/>
            <person name="Banfield J.F."/>
        </authorList>
    </citation>
    <scope>NUCLEOTIDE SEQUENCE [LARGE SCALE GENOMIC DNA]</scope>
</reference>
<dbReference type="SUPFAM" id="SSF48019">
    <property type="entry name" value="post-AAA+ oligomerization domain-like"/>
    <property type="match status" value="1"/>
</dbReference>
<evidence type="ECO:0000256" key="2">
    <source>
        <dbReference type="ARBA" id="ARBA00017703"/>
    </source>
</evidence>
<evidence type="ECO:0000259" key="10">
    <source>
        <dbReference type="Pfam" id="PF21694"/>
    </source>
</evidence>
<evidence type="ECO:0000256" key="6">
    <source>
        <dbReference type="ARBA" id="ARBA00022932"/>
    </source>
</evidence>
<dbReference type="GO" id="GO:0003677">
    <property type="term" value="F:DNA binding"/>
    <property type="evidence" value="ECO:0007669"/>
    <property type="project" value="InterPro"/>
</dbReference>
<dbReference type="PANTHER" id="PTHR34388">
    <property type="entry name" value="DNA POLYMERASE III SUBUNIT DELTA"/>
    <property type="match status" value="1"/>
</dbReference>
<gene>
    <name evidence="11" type="ORF">A2846_00905</name>
</gene>
<evidence type="ECO:0000256" key="3">
    <source>
        <dbReference type="ARBA" id="ARBA00022679"/>
    </source>
</evidence>
<evidence type="ECO:0000313" key="11">
    <source>
        <dbReference type="EMBL" id="OGE84450.1"/>
    </source>
</evidence>